<evidence type="ECO:0000313" key="1">
    <source>
        <dbReference type="EMBL" id="ROT47241.1"/>
    </source>
</evidence>
<evidence type="ECO:0000313" key="2">
    <source>
        <dbReference type="Proteomes" id="UP000270927"/>
    </source>
</evidence>
<accession>A0A3N2QBW1</accession>
<protein>
    <submittedName>
        <fullName evidence="1">Uncharacterized protein</fullName>
    </submittedName>
</protein>
<keyword evidence="2" id="KW-1185">Reference proteome</keyword>
<proteinExistence type="predicted"/>
<dbReference type="AlphaFoldDB" id="A0A3N2QBW1"/>
<dbReference type="Proteomes" id="UP000270927">
    <property type="component" value="Unassembled WGS sequence"/>
</dbReference>
<dbReference type="EMBL" id="RARA01000025">
    <property type="protein sequence ID" value="ROT47241.1"/>
    <property type="molecule type" value="Genomic_DNA"/>
</dbReference>
<comment type="caution">
    <text evidence="1">The sequence shown here is derived from an EMBL/GenBank/DDBJ whole genome shotgun (WGS) entry which is preliminary data.</text>
</comment>
<gene>
    <name evidence="1" type="ORF">EDM02_03750</name>
</gene>
<sequence length="66" mass="8023">MKKLWKEKKGKNKRKSACLSLLFVFEKLAMLYPTRYIIWWGPLFRFGIQRTWGPQMYAYTSWGELT</sequence>
<name>A0A3N2QBW1_9BACT</name>
<organism evidence="1 2">
    <name type="scientific">Candidatus Cardinium hertigii</name>
    <dbReference type="NCBI Taxonomy" id="247481"/>
    <lineage>
        <taxon>Bacteria</taxon>
        <taxon>Pseudomonadati</taxon>
        <taxon>Bacteroidota</taxon>
        <taxon>Cytophagia</taxon>
        <taxon>Cytophagales</taxon>
        <taxon>Amoebophilaceae</taxon>
        <taxon>Candidatus Cardinium</taxon>
    </lineage>
</organism>
<reference evidence="1 2" key="1">
    <citation type="submission" date="2018-09" db="EMBL/GenBank/DDBJ databases">
        <title>Comparative Genomics of Wolbachia-Cardinium Dual Endosymbiosis in a Plant-Parasitic Nematode.</title>
        <authorList>
            <person name="Brown A.M.V."/>
            <person name="Wasala S.K."/>
            <person name="Howe D.K."/>
            <person name="Peetz A.B."/>
            <person name="Zasada I.A."/>
            <person name="Denver D.R."/>
        </authorList>
    </citation>
    <scope>NUCLEOTIDE SEQUENCE [LARGE SCALE GENOMIC DNA]</scope>
    <source>
        <strain evidence="1 2">Pp_1</strain>
    </source>
</reference>